<dbReference type="Gene3D" id="1.25.10.10">
    <property type="entry name" value="Leucine-rich Repeat Variant"/>
    <property type="match status" value="1"/>
</dbReference>
<keyword evidence="2" id="KW-0132">Cell division</keyword>
<dbReference type="InterPro" id="IPR039776">
    <property type="entry name" value="Pds5"/>
</dbReference>
<dbReference type="Pfam" id="PF20168">
    <property type="entry name" value="PDS5"/>
    <property type="match status" value="1"/>
</dbReference>
<dbReference type="SUPFAM" id="SSF48371">
    <property type="entry name" value="ARM repeat"/>
    <property type="match status" value="1"/>
</dbReference>
<evidence type="ECO:0000256" key="4">
    <source>
        <dbReference type="ARBA" id="ARBA00023242"/>
    </source>
</evidence>
<dbReference type="GO" id="GO:0000785">
    <property type="term" value="C:chromatin"/>
    <property type="evidence" value="ECO:0007669"/>
    <property type="project" value="TreeGrafter"/>
</dbReference>
<dbReference type="GO" id="GO:0007064">
    <property type="term" value="P:mitotic sister chromatid cohesion"/>
    <property type="evidence" value="ECO:0007669"/>
    <property type="project" value="InterPro"/>
</dbReference>
<proteinExistence type="predicted"/>
<sequence>DTESLHLHSKIYYVFDSLCHISDSIVVDLIPLIEQRLTVPNEKHRHDAAKIIAYLTSAPNNDFAQKYKSLWNTFLTQFKTGSSEIQLSCVKYLKSYFTNHPELKTDLEDVMVQLSLSTDTNVRLQLMTQIRSITNSNLIDISDKMKQILCERARDKIWEVRKEALDYFGYVYKKECVNANWSEDI</sequence>
<reference evidence="6" key="1">
    <citation type="submission" date="2021-02" db="EMBL/GenBank/DDBJ databases">
        <authorList>
            <person name="Nowell W R."/>
        </authorList>
    </citation>
    <scope>NUCLEOTIDE SEQUENCE</scope>
</reference>
<evidence type="ECO:0000313" key="7">
    <source>
        <dbReference type="Proteomes" id="UP000663848"/>
    </source>
</evidence>
<evidence type="ECO:0000256" key="3">
    <source>
        <dbReference type="ARBA" id="ARBA00022776"/>
    </source>
</evidence>
<dbReference type="InterPro" id="IPR016024">
    <property type="entry name" value="ARM-type_fold"/>
</dbReference>
<evidence type="ECO:0000256" key="1">
    <source>
        <dbReference type="ARBA" id="ARBA00004123"/>
    </source>
</evidence>
<accession>A0A822AKE1</accession>
<dbReference type="Proteomes" id="UP000663848">
    <property type="component" value="Unassembled WGS sequence"/>
</dbReference>
<dbReference type="PANTHER" id="PTHR12663">
    <property type="entry name" value="ANDROGEN INDUCED INHIBITOR OF PROLIFERATION AS3 / PDS5-RELATED"/>
    <property type="match status" value="1"/>
</dbReference>
<keyword evidence="4" id="KW-0539">Nucleus</keyword>
<feature type="non-terminal residue" evidence="6">
    <location>
        <position position="185"/>
    </location>
</feature>
<feature type="non-terminal residue" evidence="6">
    <location>
        <position position="1"/>
    </location>
</feature>
<protein>
    <submittedName>
        <fullName evidence="6">Uncharacterized protein</fullName>
    </submittedName>
</protein>
<name>A0A822AKE1_9BILA</name>
<dbReference type="PANTHER" id="PTHR12663:SF0">
    <property type="entry name" value="PRECOCIOUS DISSOCIATION OF SISTERS 5, ISOFORM A"/>
    <property type="match status" value="1"/>
</dbReference>
<dbReference type="EMBL" id="CAJOBR010032182">
    <property type="protein sequence ID" value="CAF4998142.1"/>
    <property type="molecule type" value="Genomic_DNA"/>
</dbReference>
<comment type="subcellular location">
    <subcellularLocation>
        <location evidence="1">Nucleus</location>
    </subcellularLocation>
</comment>
<comment type="caution">
    <text evidence="6">The sequence shown here is derived from an EMBL/GenBank/DDBJ whole genome shotgun (WGS) entry which is preliminary data.</text>
</comment>
<dbReference type="GO" id="GO:0006281">
    <property type="term" value="P:DNA repair"/>
    <property type="evidence" value="ECO:0007669"/>
    <property type="project" value="TreeGrafter"/>
</dbReference>
<evidence type="ECO:0000256" key="2">
    <source>
        <dbReference type="ARBA" id="ARBA00022618"/>
    </source>
</evidence>
<evidence type="ECO:0000256" key="5">
    <source>
        <dbReference type="ARBA" id="ARBA00023306"/>
    </source>
</evidence>
<evidence type="ECO:0000313" key="6">
    <source>
        <dbReference type="EMBL" id="CAF4998142.1"/>
    </source>
</evidence>
<organism evidence="6 7">
    <name type="scientific">Rotaria socialis</name>
    <dbReference type="NCBI Taxonomy" id="392032"/>
    <lineage>
        <taxon>Eukaryota</taxon>
        <taxon>Metazoa</taxon>
        <taxon>Spiralia</taxon>
        <taxon>Gnathifera</taxon>
        <taxon>Rotifera</taxon>
        <taxon>Eurotatoria</taxon>
        <taxon>Bdelloidea</taxon>
        <taxon>Philodinida</taxon>
        <taxon>Philodinidae</taxon>
        <taxon>Rotaria</taxon>
    </lineage>
</organism>
<dbReference type="GO" id="GO:0051301">
    <property type="term" value="P:cell division"/>
    <property type="evidence" value="ECO:0007669"/>
    <property type="project" value="UniProtKB-KW"/>
</dbReference>
<dbReference type="InterPro" id="IPR011989">
    <property type="entry name" value="ARM-like"/>
</dbReference>
<keyword evidence="5" id="KW-0131">Cell cycle</keyword>
<dbReference type="AlphaFoldDB" id="A0A822AKE1"/>
<gene>
    <name evidence="6" type="ORF">QYT958_LOCUS37834</name>
</gene>
<keyword evidence="3" id="KW-0498">Mitosis</keyword>
<dbReference type="GO" id="GO:0005634">
    <property type="term" value="C:nucleus"/>
    <property type="evidence" value="ECO:0007669"/>
    <property type="project" value="UniProtKB-SubCell"/>
</dbReference>